<protein>
    <submittedName>
        <fullName evidence="1">Uncharacterized protein</fullName>
    </submittedName>
</protein>
<reference evidence="1" key="1">
    <citation type="submission" date="2014-09" db="EMBL/GenBank/DDBJ databases">
        <authorList>
            <person name="Magalhaes I.L.F."/>
            <person name="Oliveira U."/>
            <person name="Santos F.R."/>
            <person name="Vidigal T.H.D.A."/>
            <person name="Brescovit A.D."/>
            <person name="Santos A.J."/>
        </authorList>
    </citation>
    <scope>NUCLEOTIDE SEQUENCE</scope>
    <source>
        <tissue evidence="1">Shoot tissue taken approximately 20 cm above the soil surface</tissue>
    </source>
</reference>
<accession>A0A0A9BDV1</accession>
<dbReference type="EMBL" id="GBRH01235801">
    <property type="protein sequence ID" value="JAD62094.1"/>
    <property type="molecule type" value="Transcribed_RNA"/>
</dbReference>
<dbReference type="AlphaFoldDB" id="A0A0A9BDV1"/>
<name>A0A0A9BDV1_ARUDO</name>
<evidence type="ECO:0000313" key="1">
    <source>
        <dbReference type="EMBL" id="JAD62094.1"/>
    </source>
</evidence>
<sequence length="111" mass="13330">MEDIMNFGFSWKTKTVGHITNSFHHLIRSVEPRRQFPFYMRWNRGCWSMQKFKPDPISYTKTHVSMLGIIIELSLFLSLQQPFSHILQKFVSLHKRLLYCWYSSSSLFSHL</sequence>
<organism evidence="1">
    <name type="scientific">Arundo donax</name>
    <name type="common">Giant reed</name>
    <name type="synonym">Donax arundinaceus</name>
    <dbReference type="NCBI Taxonomy" id="35708"/>
    <lineage>
        <taxon>Eukaryota</taxon>
        <taxon>Viridiplantae</taxon>
        <taxon>Streptophyta</taxon>
        <taxon>Embryophyta</taxon>
        <taxon>Tracheophyta</taxon>
        <taxon>Spermatophyta</taxon>
        <taxon>Magnoliopsida</taxon>
        <taxon>Liliopsida</taxon>
        <taxon>Poales</taxon>
        <taxon>Poaceae</taxon>
        <taxon>PACMAD clade</taxon>
        <taxon>Arundinoideae</taxon>
        <taxon>Arundineae</taxon>
        <taxon>Arundo</taxon>
    </lineage>
</organism>
<proteinExistence type="predicted"/>
<reference evidence="1" key="2">
    <citation type="journal article" date="2015" name="Data Brief">
        <title>Shoot transcriptome of the giant reed, Arundo donax.</title>
        <authorList>
            <person name="Barrero R.A."/>
            <person name="Guerrero F.D."/>
            <person name="Moolhuijzen P."/>
            <person name="Goolsby J.A."/>
            <person name="Tidwell J."/>
            <person name="Bellgard S.E."/>
            <person name="Bellgard M.I."/>
        </authorList>
    </citation>
    <scope>NUCLEOTIDE SEQUENCE</scope>
    <source>
        <tissue evidence="1">Shoot tissue taken approximately 20 cm above the soil surface</tissue>
    </source>
</reference>